<evidence type="ECO:0000313" key="2">
    <source>
        <dbReference type="EMBL" id="THH07913.1"/>
    </source>
</evidence>
<organism evidence="2 3">
    <name type="scientific">Phellinidium pouzarii</name>
    <dbReference type="NCBI Taxonomy" id="167371"/>
    <lineage>
        <taxon>Eukaryota</taxon>
        <taxon>Fungi</taxon>
        <taxon>Dikarya</taxon>
        <taxon>Basidiomycota</taxon>
        <taxon>Agaricomycotina</taxon>
        <taxon>Agaricomycetes</taxon>
        <taxon>Hymenochaetales</taxon>
        <taxon>Hymenochaetaceae</taxon>
        <taxon>Phellinidium</taxon>
    </lineage>
</organism>
<sequence>MDAAVPAGPDRPVLLHQDLPLNLTDLLLLLFDMCQGDFKRVPELLHQDVERKVPLHVCIPSLSGSAKQLINMTCNFHASKAAQPGSREQRSTGVSSIFRHGIQAGNSPLEREVPLHVCIPSLSGSAKQLINMTCNFHASKAAQPGSREQRSTGVSSISRHGIQAGNSPPRMSSFTRTSSGKFPSTYKLLHQEVEREVPLHVCIPSLSGSAKQLINMTCNFHASKAAQPGSREQRSTGVSSISRH</sequence>
<comment type="caution">
    <text evidence="2">The sequence shown here is derived from an EMBL/GenBank/DDBJ whole genome shotgun (WGS) entry which is preliminary data.</text>
</comment>
<evidence type="ECO:0000313" key="3">
    <source>
        <dbReference type="Proteomes" id="UP000308199"/>
    </source>
</evidence>
<dbReference type="EMBL" id="SGPK01000121">
    <property type="protein sequence ID" value="THH07913.1"/>
    <property type="molecule type" value="Genomic_DNA"/>
</dbReference>
<reference evidence="2 3" key="1">
    <citation type="submission" date="2019-02" db="EMBL/GenBank/DDBJ databases">
        <title>Genome sequencing of the rare red list fungi Phellinidium pouzarii.</title>
        <authorList>
            <person name="Buettner E."/>
            <person name="Kellner H."/>
        </authorList>
    </citation>
    <scope>NUCLEOTIDE SEQUENCE [LARGE SCALE GENOMIC DNA]</scope>
    <source>
        <strain evidence="2 3">DSM 108285</strain>
    </source>
</reference>
<feature type="region of interest" description="Disordered" evidence="1">
    <location>
        <begin position="140"/>
        <end position="179"/>
    </location>
</feature>
<proteinExistence type="predicted"/>
<feature type="non-terminal residue" evidence="2">
    <location>
        <position position="244"/>
    </location>
</feature>
<evidence type="ECO:0000256" key="1">
    <source>
        <dbReference type="SAM" id="MobiDB-lite"/>
    </source>
</evidence>
<name>A0A4V3XD11_9AGAM</name>
<gene>
    <name evidence="2" type="ORF">EW145_g3050</name>
</gene>
<keyword evidence="3" id="KW-1185">Reference proteome</keyword>
<feature type="compositionally biased region" description="Polar residues" evidence="1">
    <location>
        <begin position="151"/>
        <end position="179"/>
    </location>
</feature>
<accession>A0A4V3XD11</accession>
<dbReference type="AlphaFoldDB" id="A0A4V3XD11"/>
<feature type="region of interest" description="Disordered" evidence="1">
    <location>
        <begin position="224"/>
        <end position="244"/>
    </location>
</feature>
<dbReference type="Proteomes" id="UP000308199">
    <property type="component" value="Unassembled WGS sequence"/>
</dbReference>
<protein>
    <submittedName>
        <fullName evidence="2">Uncharacterized protein</fullName>
    </submittedName>
</protein>
<feature type="compositionally biased region" description="Polar residues" evidence="1">
    <location>
        <begin position="235"/>
        <end position="244"/>
    </location>
</feature>